<proteinExistence type="predicted"/>
<dbReference type="KEGG" id="rhl:LPU83_2186"/>
<sequence length="61" mass="7040">MQQIALSNKPMPKPEHLRVRASVSPSGLRVLLRLYIGLKTRAVAIQVSFRSPFFIKFRLKF</sequence>
<organism evidence="1 2">
    <name type="scientific">Rhizobium favelukesii</name>
    <dbReference type="NCBI Taxonomy" id="348824"/>
    <lineage>
        <taxon>Bacteria</taxon>
        <taxon>Pseudomonadati</taxon>
        <taxon>Pseudomonadota</taxon>
        <taxon>Alphaproteobacteria</taxon>
        <taxon>Hyphomicrobiales</taxon>
        <taxon>Rhizobiaceae</taxon>
        <taxon>Rhizobium/Agrobacterium group</taxon>
        <taxon>Rhizobium</taxon>
    </lineage>
</organism>
<dbReference type="EMBL" id="HG916852">
    <property type="protein sequence ID" value="CDM57843.1"/>
    <property type="molecule type" value="Genomic_DNA"/>
</dbReference>
<accession>W6RGJ2</accession>
<dbReference type="Proteomes" id="UP000019443">
    <property type="component" value="Chromosome"/>
</dbReference>
<name>W6RGJ2_9HYPH</name>
<keyword evidence="2" id="KW-1185">Reference proteome</keyword>
<gene>
    <name evidence="1" type="ORF">LPU83_2186</name>
</gene>
<dbReference type="PATRIC" id="fig|348824.6.peg.2362"/>
<dbReference type="HOGENOM" id="CLU_2919658_0_0_5"/>
<dbReference type="AlphaFoldDB" id="W6RGJ2"/>
<reference evidence="1" key="1">
    <citation type="submission" date="2013-11" db="EMBL/GenBank/DDBJ databases">
        <title>Draft genome sequence of the broad-host-range Rhizobium sp. LPU83 strain, a member of the low-genetic diversity Oregon-like Rhizobium sp. group.</title>
        <authorList>
            <person name="Wibberg D."/>
            <person name="Puehler A."/>
            <person name="Schlueter A."/>
        </authorList>
    </citation>
    <scope>NUCLEOTIDE SEQUENCE [LARGE SCALE GENOMIC DNA]</scope>
    <source>
        <strain evidence="1">LPU83</strain>
    </source>
</reference>
<evidence type="ECO:0000313" key="1">
    <source>
        <dbReference type="EMBL" id="CDM57843.1"/>
    </source>
</evidence>
<protein>
    <submittedName>
        <fullName evidence="1">Uncharacterized protein</fullName>
    </submittedName>
</protein>
<evidence type="ECO:0000313" key="2">
    <source>
        <dbReference type="Proteomes" id="UP000019443"/>
    </source>
</evidence>